<evidence type="ECO:0000313" key="4">
    <source>
        <dbReference type="Proteomes" id="UP000243579"/>
    </source>
</evidence>
<feature type="compositionally biased region" description="Acidic residues" evidence="1">
    <location>
        <begin position="143"/>
        <end position="152"/>
    </location>
</feature>
<feature type="domain" description="PB1" evidence="2">
    <location>
        <begin position="6"/>
        <end position="92"/>
    </location>
</feature>
<dbReference type="PROSITE" id="PS51745">
    <property type="entry name" value="PB1"/>
    <property type="match status" value="1"/>
</dbReference>
<evidence type="ECO:0000259" key="2">
    <source>
        <dbReference type="PROSITE" id="PS51745"/>
    </source>
</evidence>
<dbReference type="Pfam" id="PF00564">
    <property type="entry name" value="PB1"/>
    <property type="match status" value="1"/>
</dbReference>
<organism evidence="3 4">
    <name type="scientific">Achlya hypogyna</name>
    <name type="common">Oomycete</name>
    <name type="synonym">Protoachlya hypogyna</name>
    <dbReference type="NCBI Taxonomy" id="1202772"/>
    <lineage>
        <taxon>Eukaryota</taxon>
        <taxon>Sar</taxon>
        <taxon>Stramenopiles</taxon>
        <taxon>Oomycota</taxon>
        <taxon>Saprolegniomycetes</taxon>
        <taxon>Saprolegniales</taxon>
        <taxon>Achlyaceae</taxon>
        <taxon>Achlya</taxon>
    </lineage>
</organism>
<protein>
    <recommendedName>
        <fullName evidence="2">PB1 domain-containing protein</fullName>
    </recommendedName>
</protein>
<reference evidence="3 4" key="1">
    <citation type="journal article" date="2014" name="Genome Biol. Evol.">
        <title>The secreted proteins of Achlya hypogyna and Thraustotheca clavata identify the ancestral oomycete secretome and reveal gene acquisitions by horizontal gene transfer.</title>
        <authorList>
            <person name="Misner I."/>
            <person name="Blouin N."/>
            <person name="Leonard G."/>
            <person name="Richards T.A."/>
            <person name="Lane C.E."/>
        </authorList>
    </citation>
    <scope>NUCLEOTIDE SEQUENCE [LARGE SCALE GENOMIC DNA]</scope>
    <source>
        <strain evidence="3 4">ATCC 48635</strain>
    </source>
</reference>
<proteinExistence type="predicted"/>
<dbReference type="InterPro" id="IPR053793">
    <property type="entry name" value="PB1-like"/>
</dbReference>
<dbReference type="AlphaFoldDB" id="A0A1V9Z3C4"/>
<evidence type="ECO:0000313" key="3">
    <source>
        <dbReference type="EMBL" id="OQR92499.1"/>
    </source>
</evidence>
<dbReference type="InterPro" id="IPR000270">
    <property type="entry name" value="PB1_dom"/>
</dbReference>
<gene>
    <name evidence="3" type="ORF">ACHHYP_03644</name>
</gene>
<comment type="caution">
    <text evidence="3">The sequence shown here is derived from an EMBL/GenBank/DDBJ whole genome shotgun (WGS) entry which is preliminary data.</text>
</comment>
<keyword evidence="4" id="KW-1185">Reference proteome</keyword>
<dbReference type="EMBL" id="JNBR01000456">
    <property type="protein sequence ID" value="OQR92499.1"/>
    <property type="molecule type" value="Genomic_DNA"/>
</dbReference>
<dbReference type="Proteomes" id="UP000243579">
    <property type="component" value="Unassembled WGS sequence"/>
</dbReference>
<dbReference type="OrthoDB" id="1594986at2759"/>
<feature type="region of interest" description="Disordered" evidence="1">
    <location>
        <begin position="126"/>
        <end position="152"/>
    </location>
</feature>
<name>A0A1V9Z3C4_ACHHY</name>
<evidence type="ECO:0000256" key="1">
    <source>
        <dbReference type="SAM" id="MobiDB-lite"/>
    </source>
</evidence>
<dbReference type="Gene3D" id="3.10.20.90">
    <property type="entry name" value="Phosphatidylinositol 3-kinase Catalytic Subunit, Chain A, domain 1"/>
    <property type="match status" value="1"/>
</dbReference>
<sequence>MAQAEPEHCAVTFRVNTTGFCHVMNLAPSSTLADVHLLVAHAFGLPAAASPKDASWELTYVDDEGDVLHVINDSELTEALTQPDLVVDVRVKRNISTVLEQEVLPAVQATFASVTDWFAQLQANDEVDEVPAPLQRRDRAESDTESESDDDN</sequence>
<accession>A0A1V9Z3C4</accession>
<dbReference type="SUPFAM" id="SSF54277">
    <property type="entry name" value="CAD &amp; PB1 domains"/>
    <property type="match status" value="1"/>
</dbReference>